<protein>
    <recommendedName>
        <fullName evidence="2">ChrR-like cupin domain-containing protein</fullName>
    </recommendedName>
</protein>
<sequence>MLLKLLDKLRRKKILLDRGPSHPKFKNAKPWMNRYYLLFRHRPRWFPFNILIHELLDDDHGDGVHNHTCPYITIILRGGYWETLKSGKYWRSVGYIGFRSADNLHRVDL</sequence>
<dbReference type="EMBL" id="UINC01168397">
    <property type="protein sequence ID" value="SVD71411.1"/>
    <property type="molecule type" value="Genomic_DNA"/>
</dbReference>
<gene>
    <name evidence="1" type="ORF">METZ01_LOCUS424265</name>
</gene>
<accession>A0A382XLT1</accession>
<evidence type="ECO:0008006" key="2">
    <source>
        <dbReference type="Google" id="ProtNLM"/>
    </source>
</evidence>
<organism evidence="1">
    <name type="scientific">marine metagenome</name>
    <dbReference type="NCBI Taxonomy" id="408172"/>
    <lineage>
        <taxon>unclassified sequences</taxon>
        <taxon>metagenomes</taxon>
        <taxon>ecological metagenomes</taxon>
    </lineage>
</organism>
<dbReference type="AlphaFoldDB" id="A0A382XLT1"/>
<feature type="non-terminal residue" evidence="1">
    <location>
        <position position="109"/>
    </location>
</feature>
<reference evidence="1" key="1">
    <citation type="submission" date="2018-05" db="EMBL/GenBank/DDBJ databases">
        <authorList>
            <person name="Lanie J.A."/>
            <person name="Ng W.-L."/>
            <person name="Kazmierczak K.M."/>
            <person name="Andrzejewski T.M."/>
            <person name="Davidsen T.M."/>
            <person name="Wayne K.J."/>
            <person name="Tettelin H."/>
            <person name="Glass J.I."/>
            <person name="Rusch D."/>
            <person name="Podicherti R."/>
            <person name="Tsui H.-C.T."/>
            <person name="Winkler M.E."/>
        </authorList>
    </citation>
    <scope>NUCLEOTIDE SEQUENCE</scope>
</reference>
<name>A0A382XLT1_9ZZZZ</name>
<proteinExistence type="predicted"/>
<evidence type="ECO:0000313" key="1">
    <source>
        <dbReference type="EMBL" id="SVD71411.1"/>
    </source>
</evidence>